<comment type="caution">
    <text evidence="1">The sequence shown here is derived from an EMBL/GenBank/DDBJ whole genome shotgun (WGS) entry which is preliminary data.</text>
</comment>
<protein>
    <submittedName>
        <fullName evidence="1">Uncharacterized protein</fullName>
    </submittedName>
</protein>
<keyword evidence="2" id="KW-1185">Reference proteome</keyword>
<sequence>MTLCLVPVATDISFYGTARKELTIFGCCLVEHAAASTAAAPMLQKTFLIFVSDILDHTACRSVTLLDKAIASRSSTRELEGIDLISDCAGHFRSYETMHWALARQLKERQIDVAWHLGVETHLKHDCDRLFGWWRQGLRCVLLNQMSIIERWLNCSASCSDTLMPLGSVTRHLPVSKFWWTIQCQRKFSNLSARQISESAELIVFRPGLTNTVPGVYQFSTTSIPVAPHERECMWFQLLRLRGQKLGAEVIMAKVPSNGVLILNPCKLDRTATCQSAWMLKVFICQITGLEFTADTISKRPWHQ</sequence>
<dbReference type="EMBL" id="CAXAMN010021873">
    <property type="protein sequence ID" value="CAK9064157.1"/>
    <property type="molecule type" value="Genomic_DNA"/>
</dbReference>
<evidence type="ECO:0000313" key="1">
    <source>
        <dbReference type="EMBL" id="CAK9064157.1"/>
    </source>
</evidence>
<evidence type="ECO:0000313" key="2">
    <source>
        <dbReference type="Proteomes" id="UP001642484"/>
    </source>
</evidence>
<name>A0ABP0NMV3_9DINO</name>
<accession>A0ABP0NMV3</accession>
<dbReference type="Proteomes" id="UP001642484">
    <property type="component" value="Unassembled WGS sequence"/>
</dbReference>
<organism evidence="1 2">
    <name type="scientific">Durusdinium trenchii</name>
    <dbReference type="NCBI Taxonomy" id="1381693"/>
    <lineage>
        <taxon>Eukaryota</taxon>
        <taxon>Sar</taxon>
        <taxon>Alveolata</taxon>
        <taxon>Dinophyceae</taxon>
        <taxon>Suessiales</taxon>
        <taxon>Symbiodiniaceae</taxon>
        <taxon>Durusdinium</taxon>
    </lineage>
</organism>
<gene>
    <name evidence="1" type="ORF">CCMP2556_LOCUS31512</name>
</gene>
<reference evidence="1 2" key="1">
    <citation type="submission" date="2024-02" db="EMBL/GenBank/DDBJ databases">
        <authorList>
            <person name="Chen Y."/>
            <person name="Shah S."/>
            <person name="Dougan E. K."/>
            <person name="Thang M."/>
            <person name="Chan C."/>
        </authorList>
    </citation>
    <scope>NUCLEOTIDE SEQUENCE [LARGE SCALE GENOMIC DNA]</scope>
</reference>
<proteinExistence type="predicted"/>